<accession>A0A8H6MTU4</accession>
<sequence>MHLRSLLVVALALTLTAAVDRFLPPFEKGLGKDYAHNEVYVVGKEVKFTWQTDSTKTDLCLWTDFQGENQITTKSKCLRRNLTTQEFVWVVGLEGLPTIAIEFGVFFLTLYSSDTDKLLTTSNYFNITQASAATSASSSSSAKATSTLAANEATQQDRGITDGIAGGISSAVDQGESQSSDVTRDRATLNTTDYAPAGYAPPMQQQKFVNEQKSPALVPPVPFSPPMGPGHDGNHGSPPFGNGRPSELGGT</sequence>
<evidence type="ECO:0000313" key="4">
    <source>
        <dbReference type="Proteomes" id="UP000639643"/>
    </source>
</evidence>
<evidence type="ECO:0000313" key="3">
    <source>
        <dbReference type="EMBL" id="KAF6807961.1"/>
    </source>
</evidence>
<evidence type="ECO:0000256" key="1">
    <source>
        <dbReference type="SAM" id="MobiDB-lite"/>
    </source>
</evidence>
<dbReference type="OrthoDB" id="5390143at2759"/>
<feature type="compositionally biased region" description="Pro residues" evidence="1">
    <location>
        <begin position="217"/>
        <end position="228"/>
    </location>
</feature>
<keyword evidence="4" id="KW-1185">Reference proteome</keyword>
<gene>
    <name evidence="3" type="ORF">CMUS01_13997</name>
</gene>
<feature type="compositionally biased region" description="Polar residues" evidence="1">
    <location>
        <begin position="203"/>
        <end position="213"/>
    </location>
</feature>
<dbReference type="AlphaFoldDB" id="A0A8H6MTU4"/>
<feature type="region of interest" description="Disordered" evidence="1">
    <location>
        <begin position="149"/>
        <end position="251"/>
    </location>
</feature>
<reference evidence="3" key="1">
    <citation type="journal article" date="2020" name="Phytopathology">
        <title>Genome Sequence Resources of Colletotrichum truncatum, C. plurivorum, C. musicola, and C. sojae: Four Species Pathogenic to Soybean (Glycine max).</title>
        <authorList>
            <person name="Rogerio F."/>
            <person name="Boufleur T.R."/>
            <person name="Ciampi-Guillardi M."/>
            <person name="Sukno S.A."/>
            <person name="Thon M.R."/>
            <person name="Massola Junior N.S."/>
            <person name="Baroncelli R."/>
        </authorList>
    </citation>
    <scope>NUCLEOTIDE SEQUENCE</scope>
    <source>
        <strain evidence="3">LFN0074</strain>
    </source>
</reference>
<feature type="compositionally biased region" description="Polar residues" evidence="1">
    <location>
        <begin position="171"/>
        <end position="181"/>
    </location>
</feature>
<dbReference type="EMBL" id="WIGM01000953">
    <property type="protein sequence ID" value="KAF6807961.1"/>
    <property type="molecule type" value="Genomic_DNA"/>
</dbReference>
<comment type="caution">
    <text evidence="3">The sequence shown here is derived from an EMBL/GenBank/DDBJ whole genome shotgun (WGS) entry which is preliminary data.</text>
</comment>
<feature type="chain" id="PRO_5034609705" evidence="2">
    <location>
        <begin position="19"/>
        <end position="251"/>
    </location>
</feature>
<organism evidence="3 4">
    <name type="scientific">Colletotrichum musicola</name>
    <dbReference type="NCBI Taxonomy" id="2175873"/>
    <lineage>
        <taxon>Eukaryota</taxon>
        <taxon>Fungi</taxon>
        <taxon>Dikarya</taxon>
        <taxon>Ascomycota</taxon>
        <taxon>Pezizomycotina</taxon>
        <taxon>Sordariomycetes</taxon>
        <taxon>Hypocreomycetidae</taxon>
        <taxon>Glomerellales</taxon>
        <taxon>Glomerellaceae</taxon>
        <taxon>Colletotrichum</taxon>
        <taxon>Colletotrichum orchidearum species complex</taxon>
    </lineage>
</organism>
<feature type="signal peptide" evidence="2">
    <location>
        <begin position="1"/>
        <end position="18"/>
    </location>
</feature>
<protein>
    <submittedName>
        <fullName evidence="3">Uncharacterized protein</fullName>
    </submittedName>
</protein>
<dbReference type="Proteomes" id="UP000639643">
    <property type="component" value="Unassembled WGS sequence"/>
</dbReference>
<name>A0A8H6MTU4_9PEZI</name>
<evidence type="ECO:0000256" key="2">
    <source>
        <dbReference type="SAM" id="SignalP"/>
    </source>
</evidence>
<proteinExistence type="predicted"/>
<keyword evidence="2" id="KW-0732">Signal</keyword>